<comment type="caution">
    <text evidence="1">The sequence shown here is derived from an EMBL/GenBank/DDBJ whole genome shotgun (WGS) entry which is preliminary data.</text>
</comment>
<proteinExistence type="predicted"/>
<keyword evidence="2" id="KW-1185">Reference proteome</keyword>
<evidence type="ECO:0008006" key="3">
    <source>
        <dbReference type="Google" id="ProtNLM"/>
    </source>
</evidence>
<sequence>MELPAGYEKQIEIYRERFDVELLDSLGTGTQGTVFTAQSPRHPTFYAVKFHLRKVAYEREVGVYLRLQDLEVTEVCGHQVPQLLAYDDELLTIEMTTVSPPFCLDFGGAYLDQPPDYTPEVWRDWREEKSEDFGDNWPAVLEILDEFRWMGIHIADVNPGNIRF</sequence>
<evidence type="ECO:0000313" key="1">
    <source>
        <dbReference type="EMBL" id="GAA5504956.1"/>
    </source>
</evidence>
<gene>
    <name evidence="1" type="ORF">Rcae01_00395</name>
</gene>
<dbReference type="InterPro" id="IPR011009">
    <property type="entry name" value="Kinase-like_dom_sf"/>
</dbReference>
<evidence type="ECO:0000313" key="2">
    <source>
        <dbReference type="Proteomes" id="UP001416858"/>
    </source>
</evidence>
<dbReference type="Proteomes" id="UP001416858">
    <property type="component" value="Unassembled WGS sequence"/>
</dbReference>
<dbReference type="EMBL" id="BAABRO010000001">
    <property type="protein sequence ID" value="GAA5504956.1"/>
    <property type="molecule type" value="Genomic_DNA"/>
</dbReference>
<dbReference type="SUPFAM" id="SSF56112">
    <property type="entry name" value="Protein kinase-like (PK-like)"/>
    <property type="match status" value="1"/>
</dbReference>
<accession>A0ABP9VJJ5</accession>
<protein>
    <recommendedName>
        <fullName evidence="3">Protein kinase domain-containing protein</fullName>
    </recommendedName>
</protein>
<organism evidence="1 2">
    <name type="scientific">Novipirellula caenicola</name>
    <dbReference type="NCBI Taxonomy" id="1536901"/>
    <lineage>
        <taxon>Bacteria</taxon>
        <taxon>Pseudomonadati</taxon>
        <taxon>Planctomycetota</taxon>
        <taxon>Planctomycetia</taxon>
        <taxon>Pirellulales</taxon>
        <taxon>Pirellulaceae</taxon>
        <taxon>Novipirellula</taxon>
    </lineage>
</organism>
<dbReference type="RefSeq" id="WP_345682062.1">
    <property type="nucleotide sequence ID" value="NZ_BAABRO010000001.1"/>
</dbReference>
<name>A0ABP9VJJ5_9BACT</name>
<reference evidence="1 2" key="1">
    <citation type="submission" date="2024-02" db="EMBL/GenBank/DDBJ databases">
        <title>Rhodopirellula caenicola NBRC 110016.</title>
        <authorList>
            <person name="Ichikawa N."/>
            <person name="Katano-Makiyama Y."/>
            <person name="Hidaka K."/>
        </authorList>
    </citation>
    <scope>NUCLEOTIDE SEQUENCE [LARGE SCALE GENOMIC DNA]</scope>
    <source>
        <strain evidence="1 2">NBRC 110016</strain>
    </source>
</reference>